<dbReference type="RefSeq" id="WP_115302619.1">
    <property type="nucleotide sequence ID" value="NZ_CAAAHO010000004.1"/>
</dbReference>
<dbReference type="GO" id="GO:0016757">
    <property type="term" value="F:glycosyltransferase activity"/>
    <property type="evidence" value="ECO:0007669"/>
    <property type="project" value="UniProtKB-KW"/>
</dbReference>
<evidence type="ECO:0000313" key="3">
    <source>
        <dbReference type="Proteomes" id="UP000254968"/>
    </source>
</evidence>
<evidence type="ECO:0000313" key="2">
    <source>
        <dbReference type="EMBL" id="STX28909.1"/>
    </source>
</evidence>
<dbReference type="PANTHER" id="PTHR43685">
    <property type="entry name" value="GLYCOSYLTRANSFERASE"/>
    <property type="match status" value="1"/>
</dbReference>
<protein>
    <submittedName>
        <fullName evidence="2">Glycosyl transferase, family 2</fullName>
        <ecNumber evidence="2">2.4.1.-</ecNumber>
    </submittedName>
</protein>
<keyword evidence="3" id="KW-1185">Reference proteome</keyword>
<dbReference type="Proteomes" id="UP000254968">
    <property type="component" value="Unassembled WGS sequence"/>
</dbReference>
<dbReference type="InterPro" id="IPR029044">
    <property type="entry name" value="Nucleotide-diphossugar_trans"/>
</dbReference>
<dbReference type="OrthoDB" id="9806824at2"/>
<dbReference type="EMBL" id="UGNV01000001">
    <property type="protein sequence ID" value="STX28909.1"/>
    <property type="molecule type" value="Genomic_DNA"/>
</dbReference>
<keyword evidence="2" id="KW-0808">Transferase</keyword>
<dbReference type="CDD" id="cd00761">
    <property type="entry name" value="Glyco_tranf_GTA_type"/>
    <property type="match status" value="1"/>
</dbReference>
<sequence>MIRLIINLNLFYLIYICELIKFTNNKYYYNLLYQRQFLQKCREASAKKNEFFSLLLKLYLDIESISFEYLVTFSKKLKLKDFKKIIKVFTQQNPEMSLQLLDRTRRKSDLAFIYRSFLFPSQSDESTLKNLLKKKPSLIFNLYNHYHYYNASQAEKTLNQYFNSNNLLPLTKVNENKPLYIDNIAIVSHIESKKNYGQVSIIVSAKNEELLIEGAIQSLINQSYKNIEIIFINDASSDKTLDVFINTCNKHKFKNFKTINLDRNVGPFYCMNLGMQAAKGDFITFHGADDWAHPQRISAQLNEIIKRNAMASMSKLIRIKPTGELFSKHIYPLNRICVSSLLFKRQVIKDLGYFYTDLLGSDSEYPERIRLFYSARNLIVSPLVLTLAAHRNDSRTTCNKFGTANFGINKRRLLDLEILMERLYDQFKFKKSYYVPFNKKQYSL</sequence>
<dbReference type="InterPro" id="IPR050834">
    <property type="entry name" value="Glycosyltransf_2"/>
</dbReference>
<accession>A0A378I182</accession>
<dbReference type="AlphaFoldDB" id="A0A378I182"/>
<name>A0A378I182_9GAMM</name>
<gene>
    <name evidence="2" type="primary">pgaC</name>
    <name evidence="2" type="ORF">NCTC13315_01443</name>
</gene>
<feature type="domain" description="Glycosyltransferase 2-like" evidence="1">
    <location>
        <begin position="200"/>
        <end position="325"/>
    </location>
</feature>
<dbReference type="Pfam" id="PF00535">
    <property type="entry name" value="Glycos_transf_2"/>
    <property type="match status" value="1"/>
</dbReference>
<organism evidence="2 3">
    <name type="scientific">Legionella beliardensis</name>
    <dbReference type="NCBI Taxonomy" id="91822"/>
    <lineage>
        <taxon>Bacteria</taxon>
        <taxon>Pseudomonadati</taxon>
        <taxon>Pseudomonadota</taxon>
        <taxon>Gammaproteobacteria</taxon>
        <taxon>Legionellales</taxon>
        <taxon>Legionellaceae</taxon>
        <taxon>Legionella</taxon>
    </lineage>
</organism>
<dbReference type="SUPFAM" id="SSF53448">
    <property type="entry name" value="Nucleotide-diphospho-sugar transferases"/>
    <property type="match status" value="1"/>
</dbReference>
<evidence type="ECO:0000259" key="1">
    <source>
        <dbReference type="Pfam" id="PF00535"/>
    </source>
</evidence>
<dbReference type="PANTHER" id="PTHR43685:SF11">
    <property type="entry name" value="GLYCOSYLTRANSFERASE TAGX-RELATED"/>
    <property type="match status" value="1"/>
</dbReference>
<reference evidence="2 3" key="1">
    <citation type="submission" date="2018-06" db="EMBL/GenBank/DDBJ databases">
        <authorList>
            <consortium name="Pathogen Informatics"/>
            <person name="Doyle S."/>
        </authorList>
    </citation>
    <scope>NUCLEOTIDE SEQUENCE [LARGE SCALE GENOMIC DNA]</scope>
    <source>
        <strain evidence="2 3">NCTC13315</strain>
    </source>
</reference>
<dbReference type="Gene3D" id="3.90.550.10">
    <property type="entry name" value="Spore Coat Polysaccharide Biosynthesis Protein SpsA, Chain A"/>
    <property type="match status" value="1"/>
</dbReference>
<dbReference type="InterPro" id="IPR001173">
    <property type="entry name" value="Glyco_trans_2-like"/>
</dbReference>
<keyword evidence="2" id="KW-0328">Glycosyltransferase</keyword>
<proteinExistence type="predicted"/>
<dbReference type="EC" id="2.4.1.-" evidence="2"/>